<name>X0ZK28_9ZZZZ</name>
<comment type="caution">
    <text evidence="1">The sequence shown here is derived from an EMBL/GenBank/DDBJ whole genome shotgun (WGS) entry which is preliminary data.</text>
</comment>
<feature type="non-terminal residue" evidence="1">
    <location>
        <position position="238"/>
    </location>
</feature>
<organism evidence="1">
    <name type="scientific">marine sediment metagenome</name>
    <dbReference type="NCBI Taxonomy" id="412755"/>
    <lineage>
        <taxon>unclassified sequences</taxon>
        <taxon>metagenomes</taxon>
        <taxon>ecological metagenomes</taxon>
    </lineage>
</organism>
<dbReference type="EMBL" id="BARS01050462">
    <property type="protein sequence ID" value="GAG48656.1"/>
    <property type="molecule type" value="Genomic_DNA"/>
</dbReference>
<sequence>MARLARGDSTFDAFLGGGAVEIPGRSFLASYSPGGRRLPPIFEPLADPTSAEDLTLFGSVDAPVDVIRIARRMPDLTGATPVYRQCTGGDNDGLPCVLEEECPGGSCGATTCRGGSNPGASCASDAECAGGGECGPALFDFTDRFAAGGVGPVLVADSDYTLDVESPVPLEGLIETEEMFAFVELEAIAGSTEGGGGPEPEDLNGDGDTMDPVLVIRDRKTGVVLPIGELGSEGRAVT</sequence>
<accession>X0ZK28</accession>
<evidence type="ECO:0000313" key="1">
    <source>
        <dbReference type="EMBL" id="GAG48656.1"/>
    </source>
</evidence>
<reference evidence="1" key="1">
    <citation type="journal article" date="2014" name="Front. Microbiol.">
        <title>High frequency of phylogenetically diverse reductive dehalogenase-homologous genes in deep subseafloor sedimentary metagenomes.</title>
        <authorList>
            <person name="Kawai M."/>
            <person name="Futagami T."/>
            <person name="Toyoda A."/>
            <person name="Takaki Y."/>
            <person name="Nishi S."/>
            <person name="Hori S."/>
            <person name="Arai W."/>
            <person name="Tsubouchi T."/>
            <person name="Morono Y."/>
            <person name="Uchiyama I."/>
            <person name="Ito T."/>
            <person name="Fujiyama A."/>
            <person name="Inagaki F."/>
            <person name="Takami H."/>
        </authorList>
    </citation>
    <scope>NUCLEOTIDE SEQUENCE</scope>
    <source>
        <strain evidence="1">Expedition CK06-06</strain>
    </source>
</reference>
<proteinExistence type="predicted"/>
<gene>
    <name evidence="1" type="ORF">S01H1_75326</name>
</gene>
<protein>
    <submittedName>
        <fullName evidence="1">Uncharacterized protein</fullName>
    </submittedName>
</protein>
<dbReference type="AlphaFoldDB" id="X0ZK28"/>